<dbReference type="AlphaFoldDB" id="A0A1T4JZ87"/>
<reference evidence="14 15" key="1">
    <citation type="submission" date="2017-02" db="EMBL/GenBank/DDBJ databases">
        <authorList>
            <person name="Peterson S.W."/>
        </authorList>
    </citation>
    <scope>NUCLEOTIDE SEQUENCE [LARGE SCALE GENOMIC DNA]</scope>
    <source>
        <strain evidence="14 15">ATCC 700028</strain>
    </source>
</reference>
<keyword evidence="7" id="KW-0443">Lipid metabolism</keyword>
<evidence type="ECO:0000256" key="4">
    <source>
        <dbReference type="ARBA" id="ARBA00022679"/>
    </source>
</evidence>
<dbReference type="InterPro" id="IPR043130">
    <property type="entry name" value="CDP-OH_PTrfase_TM_dom"/>
</dbReference>
<dbReference type="InterPro" id="IPR050324">
    <property type="entry name" value="CDP-alcohol_PTase-I"/>
</dbReference>
<comment type="subcellular location">
    <subcellularLocation>
        <location evidence="1">Membrane</location>
        <topology evidence="1">Multi-pass membrane protein</topology>
    </subcellularLocation>
</comment>
<evidence type="ECO:0000256" key="8">
    <source>
        <dbReference type="ARBA" id="ARBA00023136"/>
    </source>
</evidence>
<keyword evidence="3" id="KW-0444">Lipid biosynthesis</keyword>
<feature type="transmembrane region" description="Helical" evidence="13">
    <location>
        <begin position="72"/>
        <end position="88"/>
    </location>
</feature>
<dbReference type="OrthoDB" id="9796672at2"/>
<dbReference type="GO" id="GO:0046474">
    <property type="term" value="P:glycerophospholipid biosynthetic process"/>
    <property type="evidence" value="ECO:0007669"/>
    <property type="project" value="TreeGrafter"/>
</dbReference>
<dbReference type="GO" id="GO:0016020">
    <property type="term" value="C:membrane"/>
    <property type="evidence" value="ECO:0007669"/>
    <property type="project" value="UniProtKB-SubCell"/>
</dbReference>
<evidence type="ECO:0000256" key="10">
    <source>
        <dbReference type="ARBA" id="ARBA00023264"/>
    </source>
</evidence>
<protein>
    <recommendedName>
        <fullName evidence="11">CDP-diacylglycerol--glycerol-3-phosphate 3-phosphatidyltransferase</fullName>
        <ecNumber evidence="11">2.7.8.5</ecNumber>
    </recommendedName>
</protein>
<accession>A0A1T4JZ87</accession>
<evidence type="ECO:0000313" key="15">
    <source>
        <dbReference type="Proteomes" id="UP000191153"/>
    </source>
</evidence>
<evidence type="ECO:0000256" key="2">
    <source>
        <dbReference type="ARBA" id="ARBA00010441"/>
    </source>
</evidence>
<dbReference type="PANTHER" id="PTHR14269:SF62">
    <property type="entry name" value="CDP-DIACYLGLYCEROL--GLYCEROL-3-PHOSPHATE 3-PHOSPHATIDYLTRANSFERASE 1, CHLOROPLASTIC"/>
    <property type="match status" value="1"/>
</dbReference>
<dbReference type="EMBL" id="FUWX01000004">
    <property type="protein sequence ID" value="SJZ35562.1"/>
    <property type="molecule type" value="Genomic_DNA"/>
</dbReference>
<dbReference type="PANTHER" id="PTHR14269">
    <property type="entry name" value="CDP-DIACYLGLYCEROL--GLYCEROL-3-PHOSPHATE 3-PHOSPHATIDYLTRANSFERASE-RELATED"/>
    <property type="match status" value="1"/>
</dbReference>
<evidence type="ECO:0000256" key="12">
    <source>
        <dbReference type="RuleBase" id="RU003750"/>
    </source>
</evidence>
<keyword evidence="5 13" id="KW-0812">Transmembrane</keyword>
<organism evidence="14 15">
    <name type="scientific">Cetobacterium ceti</name>
    <dbReference type="NCBI Taxonomy" id="180163"/>
    <lineage>
        <taxon>Bacteria</taxon>
        <taxon>Fusobacteriati</taxon>
        <taxon>Fusobacteriota</taxon>
        <taxon>Fusobacteriia</taxon>
        <taxon>Fusobacteriales</taxon>
        <taxon>Fusobacteriaceae</taxon>
        <taxon>Cetobacterium</taxon>
    </lineage>
</organism>
<dbReference type="InterPro" id="IPR004570">
    <property type="entry name" value="Phosphatidylglycerol_P_synth"/>
</dbReference>
<proteinExistence type="inferred from homology"/>
<feature type="transmembrane region" description="Helical" evidence="13">
    <location>
        <begin position="34"/>
        <end position="51"/>
    </location>
</feature>
<evidence type="ECO:0000256" key="5">
    <source>
        <dbReference type="ARBA" id="ARBA00022692"/>
    </source>
</evidence>
<evidence type="ECO:0000313" key="14">
    <source>
        <dbReference type="EMBL" id="SJZ35562.1"/>
    </source>
</evidence>
<keyword evidence="6 13" id="KW-1133">Transmembrane helix</keyword>
<dbReference type="GO" id="GO:0008444">
    <property type="term" value="F:CDP-diacylglycerol-glycerol-3-phosphate 3-phosphatidyltransferase activity"/>
    <property type="evidence" value="ECO:0007669"/>
    <property type="project" value="UniProtKB-UniRule"/>
</dbReference>
<keyword evidence="8 13" id="KW-0472">Membrane</keyword>
<dbReference type="Proteomes" id="UP000191153">
    <property type="component" value="Unassembled WGS sequence"/>
</dbReference>
<dbReference type="PROSITE" id="PS00379">
    <property type="entry name" value="CDP_ALCOHOL_P_TRANSF"/>
    <property type="match status" value="1"/>
</dbReference>
<sequence>MNLPNKLTIIRLILAIPFIYLLQESQSGDYDCLFRISAFVIFVLASLTDFFDGYIARKYNLITDLGKIMDPLADKILVISALVIFVKLDYIPPWMSIVVIAREFLISGIRTIAAAKGEVIPAGKLGKYKTTTQMIVIIIMLIFGLGNTPAQGKFLKDIYFYITLIPVVLTIWSGWEYSVKAKHYFLNNK</sequence>
<keyword evidence="9" id="KW-0594">Phospholipid biosynthesis</keyword>
<dbReference type="Gene3D" id="1.20.120.1760">
    <property type="match status" value="1"/>
</dbReference>
<gene>
    <name evidence="14" type="ORF">SAMN02745174_00203</name>
</gene>
<evidence type="ECO:0000256" key="11">
    <source>
        <dbReference type="NCBIfam" id="TIGR00560"/>
    </source>
</evidence>
<comment type="similarity">
    <text evidence="2 12">Belongs to the CDP-alcohol phosphatidyltransferase class-I family.</text>
</comment>
<evidence type="ECO:0000256" key="9">
    <source>
        <dbReference type="ARBA" id="ARBA00023209"/>
    </source>
</evidence>
<keyword evidence="10" id="KW-1208">Phospholipid metabolism</keyword>
<dbReference type="EC" id="2.7.8.5" evidence="11"/>
<dbReference type="InterPro" id="IPR048254">
    <property type="entry name" value="CDP_ALCOHOL_P_TRANSF_CS"/>
</dbReference>
<feature type="transmembrane region" description="Helical" evidence="13">
    <location>
        <begin position="134"/>
        <end position="152"/>
    </location>
</feature>
<dbReference type="PIRSF" id="PIRSF000847">
    <property type="entry name" value="Phos_ph_gly_syn"/>
    <property type="match status" value="1"/>
</dbReference>
<evidence type="ECO:0000256" key="6">
    <source>
        <dbReference type="ARBA" id="ARBA00022989"/>
    </source>
</evidence>
<evidence type="ECO:0000256" key="1">
    <source>
        <dbReference type="ARBA" id="ARBA00004141"/>
    </source>
</evidence>
<evidence type="ECO:0000256" key="7">
    <source>
        <dbReference type="ARBA" id="ARBA00023098"/>
    </source>
</evidence>
<keyword evidence="15" id="KW-1185">Reference proteome</keyword>
<dbReference type="InterPro" id="IPR000462">
    <property type="entry name" value="CDP-OH_P_trans"/>
</dbReference>
<dbReference type="NCBIfam" id="TIGR00560">
    <property type="entry name" value="pgsA"/>
    <property type="match status" value="1"/>
</dbReference>
<dbReference type="Pfam" id="PF01066">
    <property type="entry name" value="CDP-OH_P_transf"/>
    <property type="match status" value="1"/>
</dbReference>
<dbReference type="RefSeq" id="WP_078692751.1">
    <property type="nucleotide sequence ID" value="NZ_FUWX01000004.1"/>
</dbReference>
<feature type="transmembrane region" description="Helical" evidence="13">
    <location>
        <begin position="7"/>
        <end position="22"/>
    </location>
</feature>
<evidence type="ECO:0000256" key="3">
    <source>
        <dbReference type="ARBA" id="ARBA00022516"/>
    </source>
</evidence>
<keyword evidence="4 12" id="KW-0808">Transferase</keyword>
<dbReference type="STRING" id="180163.SAMN02745174_00203"/>
<feature type="transmembrane region" description="Helical" evidence="13">
    <location>
        <begin position="158"/>
        <end position="175"/>
    </location>
</feature>
<name>A0A1T4JZ87_9FUSO</name>
<evidence type="ECO:0000256" key="13">
    <source>
        <dbReference type="SAM" id="Phobius"/>
    </source>
</evidence>